<dbReference type="InterPro" id="IPR051531">
    <property type="entry name" value="N-acetyltransferase"/>
</dbReference>
<dbReference type="PANTHER" id="PTHR43792">
    <property type="entry name" value="GNAT FAMILY, PUTATIVE (AFU_ORTHOLOGUE AFUA_3G00765)-RELATED-RELATED"/>
    <property type="match status" value="1"/>
</dbReference>
<name>A0ABW4MY95_9CAUL</name>
<gene>
    <name evidence="2" type="ORF">ACFSC0_06075</name>
</gene>
<feature type="domain" description="N-acetyltransferase" evidence="1">
    <location>
        <begin position="7"/>
        <end position="166"/>
    </location>
</feature>
<dbReference type="Pfam" id="PF13302">
    <property type="entry name" value="Acetyltransf_3"/>
    <property type="match status" value="1"/>
</dbReference>
<dbReference type="SUPFAM" id="SSF55729">
    <property type="entry name" value="Acyl-CoA N-acyltransferases (Nat)"/>
    <property type="match status" value="1"/>
</dbReference>
<evidence type="ECO:0000313" key="2">
    <source>
        <dbReference type="EMBL" id="MFD1782954.1"/>
    </source>
</evidence>
<reference evidence="3" key="1">
    <citation type="journal article" date="2019" name="Int. J. Syst. Evol. Microbiol.">
        <title>The Global Catalogue of Microorganisms (GCM) 10K type strain sequencing project: providing services to taxonomists for standard genome sequencing and annotation.</title>
        <authorList>
            <consortium name="The Broad Institute Genomics Platform"/>
            <consortium name="The Broad Institute Genome Sequencing Center for Infectious Disease"/>
            <person name="Wu L."/>
            <person name="Ma J."/>
        </authorList>
    </citation>
    <scope>NUCLEOTIDE SEQUENCE [LARGE SCALE GENOMIC DNA]</scope>
    <source>
        <strain evidence="3">DFY28</strain>
    </source>
</reference>
<keyword evidence="2" id="KW-0012">Acyltransferase</keyword>
<dbReference type="InterPro" id="IPR016181">
    <property type="entry name" value="Acyl_CoA_acyltransferase"/>
</dbReference>
<dbReference type="RefSeq" id="WP_377282522.1">
    <property type="nucleotide sequence ID" value="NZ_JBHRSI010000007.1"/>
</dbReference>
<dbReference type="Proteomes" id="UP001597237">
    <property type="component" value="Unassembled WGS sequence"/>
</dbReference>
<dbReference type="PANTHER" id="PTHR43792:SF1">
    <property type="entry name" value="N-ACETYLTRANSFERASE DOMAIN-CONTAINING PROTEIN"/>
    <property type="match status" value="1"/>
</dbReference>
<dbReference type="EC" id="2.3.-.-" evidence="2"/>
<dbReference type="EMBL" id="JBHUEY010000001">
    <property type="protein sequence ID" value="MFD1782954.1"/>
    <property type="molecule type" value="Genomic_DNA"/>
</dbReference>
<dbReference type="GO" id="GO:0016746">
    <property type="term" value="F:acyltransferase activity"/>
    <property type="evidence" value="ECO:0007669"/>
    <property type="project" value="UniProtKB-KW"/>
</dbReference>
<keyword evidence="3" id="KW-1185">Reference proteome</keyword>
<organism evidence="2 3">
    <name type="scientific">Phenylobacterium terrae</name>
    <dbReference type="NCBI Taxonomy" id="2665495"/>
    <lineage>
        <taxon>Bacteria</taxon>
        <taxon>Pseudomonadati</taxon>
        <taxon>Pseudomonadota</taxon>
        <taxon>Alphaproteobacteria</taxon>
        <taxon>Caulobacterales</taxon>
        <taxon>Caulobacteraceae</taxon>
        <taxon>Phenylobacterium</taxon>
    </lineage>
</organism>
<comment type="caution">
    <text evidence="2">The sequence shown here is derived from an EMBL/GenBank/DDBJ whole genome shotgun (WGS) entry which is preliminary data.</text>
</comment>
<dbReference type="InterPro" id="IPR000182">
    <property type="entry name" value="GNAT_dom"/>
</dbReference>
<protein>
    <submittedName>
        <fullName evidence="2">GNAT family N-acetyltransferase</fullName>
        <ecNumber evidence="2">2.3.-.-</ecNumber>
    </submittedName>
</protein>
<evidence type="ECO:0000259" key="1">
    <source>
        <dbReference type="PROSITE" id="PS51186"/>
    </source>
</evidence>
<proteinExistence type="predicted"/>
<accession>A0ABW4MY95</accession>
<evidence type="ECO:0000313" key="3">
    <source>
        <dbReference type="Proteomes" id="UP001597237"/>
    </source>
</evidence>
<sequence length="176" mass="19169">MIETGRLILRAPDEADRAAIAAMNADPRVAATLGSALTREESDAMVDRIRVHIGLHGWGFWAVERKADRAVIGLTGLLSMGEDLPPGPAVEIGWRLAFETWGGGYATEAARAALAWGFEHIRPPEIIAITARTNLRSQAVMRRIGMVPDPTRDFDHPKLAADHPLRPHVTFVAKAP</sequence>
<dbReference type="Gene3D" id="3.40.630.30">
    <property type="match status" value="1"/>
</dbReference>
<keyword evidence="2" id="KW-0808">Transferase</keyword>
<dbReference type="PROSITE" id="PS51186">
    <property type="entry name" value="GNAT"/>
    <property type="match status" value="1"/>
</dbReference>